<dbReference type="PANTHER" id="PTHR43201:SF5">
    <property type="entry name" value="MEDIUM-CHAIN ACYL-COA LIGASE ACSF2, MITOCHONDRIAL"/>
    <property type="match status" value="1"/>
</dbReference>
<reference evidence="4" key="1">
    <citation type="submission" date="2023-05" db="EMBL/GenBank/DDBJ databases">
        <authorList>
            <person name="Zhang X."/>
        </authorList>
    </citation>
    <scope>NUCLEOTIDE SEQUENCE</scope>
    <source>
        <strain evidence="4">YF14B1</strain>
    </source>
</reference>
<organism evidence="4 5">
    <name type="scientific">Xanthocytophaga flava</name>
    <dbReference type="NCBI Taxonomy" id="3048013"/>
    <lineage>
        <taxon>Bacteria</taxon>
        <taxon>Pseudomonadati</taxon>
        <taxon>Bacteroidota</taxon>
        <taxon>Cytophagia</taxon>
        <taxon>Cytophagales</taxon>
        <taxon>Rhodocytophagaceae</taxon>
        <taxon>Xanthocytophaga</taxon>
    </lineage>
</organism>
<dbReference type="PANTHER" id="PTHR43201">
    <property type="entry name" value="ACYL-COA SYNTHETASE"/>
    <property type="match status" value="1"/>
</dbReference>
<dbReference type="Gene3D" id="3.40.50.12780">
    <property type="entry name" value="N-terminal domain of ligase-like"/>
    <property type="match status" value="1"/>
</dbReference>
<dbReference type="AlphaFoldDB" id="A0AAE3QVX6"/>
<evidence type="ECO:0000313" key="5">
    <source>
        <dbReference type="Proteomes" id="UP001241110"/>
    </source>
</evidence>
<evidence type="ECO:0000313" key="4">
    <source>
        <dbReference type="EMBL" id="MDJ1484241.1"/>
    </source>
</evidence>
<proteinExistence type="inferred from homology"/>
<dbReference type="EMBL" id="JASJOS010000014">
    <property type="protein sequence ID" value="MDJ1484241.1"/>
    <property type="molecule type" value="Genomic_DNA"/>
</dbReference>
<comment type="similarity">
    <text evidence="1">Belongs to the ATP-dependent AMP-binding enzyme family.</text>
</comment>
<dbReference type="Pfam" id="PF00501">
    <property type="entry name" value="AMP-binding"/>
    <property type="match status" value="1"/>
</dbReference>
<dbReference type="Proteomes" id="UP001241110">
    <property type="component" value="Unassembled WGS sequence"/>
</dbReference>
<dbReference type="GO" id="GO:0006631">
    <property type="term" value="P:fatty acid metabolic process"/>
    <property type="evidence" value="ECO:0007669"/>
    <property type="project" value="TreeGrafter"/>
</dbReference>
<dbReference type="GO" id="GO:0031956">
    <property type="term" value="F:medium-chain fatty acid-CoA ligase activity"/>
    <property type="evidence" value="ECO:0007669"/>
    <property type="project" value="TreeGrafter"/>
</dbReference>
<dbReference type="RefSeq" id="WP_313985291.1">
    <property type="nucleotide sequence ID" value="NZ_JASJOS010000014.1"/>
</dbReference>
<evidence type="ECO:0000259" key="3">
    <source>
        <dbReference type="Pfam" id="PF00501"/>
    </source>
</evidence>
<dbReference type="SUPFAM" id="SSF56801">
    <property type="entry name" value="Acetyl-CoA synthetase-like"/>
    <property type="match status" value="1"/>
</dbReference>
<gene>
    <name evidence="4" type="ORF">QNI16_27335</name>
</gene>
<protein>
    <submittedName>
        <fullName evidence="4">AMP-binding protein</fullName>
    </submittedName>
</protein>
<dbReference type="InterPro" id="IPR045851">
    <property type="entry name" value="AMP-bd_C_sf"/>
</dbReference>
<dbReference type="InterPro" id="IPR000873">
    <property type="entry name" value="AMP-dep_synth/lig_dom"/>
</dbReference>
<accession>A0AAE3QVX6</accession>
<sequence length="364" mass="40666">MGSVTFYESKVTVSFEEIRSGSLSEKLTEYESIAWQFCYDWLTGIETFTIHTSGSTGIPKAIELDRKQMAASALMTGNTLKLESGDTALVNLNVQYIAGMMMLVRGLVLDLHLTILEPSSLPVADLPVESRFDFQSYVPLQIQTILEKAPEKVAILNTAKAIIIGGAPVSSLLEDMLQHLSAPVYQTYGMTETVSHIALRGLNGSTHHDYYTALTGVTFETDNRNCLIIHVPSLNNDPIITNDVVELVSDTAFRWKGRYDNVINSGGIKIQAEHIEQVIQDILTDMQLYQRFFIKGMPHPKLGEYVALFLEIEDLSPESKELILQKAKSLLSRYEVPKQIFCVNQFAQTPTAKVDRQKTVLPFL</sequence>
<comment type="caution">
    <text evidence="4">The sequence shown here is derived from an EMBL/GenBank/DDBJ whole genome shotgun (WGS) entry which is preliminary data.</text>
</comment>
<dbReference type="InterPro" id="IPR042099">
    <property type="entry name" value="ANL_N_sf"/>
</dbReference>
<keyword evidence="2" id="KW-0436">Ligase</keyword>
<evidence type="ECO:0000256" key="2">
    <source>
        <dbReference type="ARBA" id="ARBA00022598"/>
    </source>
</evidence>
<name>A0AAE3QVX6_9BACT</name>
<dbReference type="Gene3D" id="3.30.300.30">
    <property type="match status" value="1"/>
</dbReference>
<feature type="domain" description="AMP-dependent synthetase/ligase" evidence="3">
    <location>
        <begin position="49"/>
        <end position="203"/>
    </location>
</feature>
<evidence type="ECO:0000256" key="1">
    <source>
        <dbReference type="ARBA" id="ARBA00006432"/>
    </source>
</evidence>